<evidence type="ECO:0000313" key="6">
    <source>
        <dbReference type="EMBL" id="TYL89104.1"/>
    </source>
</evidence>
<reference evidence="6 7" key="1">
    <citation type="submission" date="2019-08" db="EMBL/GenBank/DDBJ databases">
        <title>Bradyrhizobium hipponensis sp. nov., a rhizobium isolated from a Lupinus angustifolius root nodule in Tunisia.</title>
        <authorList>
            <person name="Off K."/>
            <person name="Rejili M."/>
            <person name="Mars M."/>
            <person name="Brachmann A."/>
            <person name="Marin M."/>
        </authorList>
    </citation>
    <scope>NUCLEOTIDE SEQUENCE [LARGE SCALE GENOMIC DNA]</scope>
    <source>
        <strain evidence="6 7">CTAW71</strain>
    </source>
</reference>
<dbReference type="GO" id="GO:0015074">
    <property type="term" value="P:DNA integration"/>
    <property type="evidence" value="ECO:0007669"/>
    <property type="project" value="UniProtKB-KW"/>
</dbReference>
<name>A0A5D3K622_9BRAD</name>
<dbReference type="SUPFAM" id="SSF56349">
    <property type="entry name" value="DNA breaking-rejoining enzymes"/>
    <property type="match status" value="1"/>
</dbReference>
<evidence type="ECO:0000256" key="4">
    <source>
        <dbReference type="ARBA" id="ARBA00023172"/>
    </source>
</evidence>
<dbReference type="Gene3D" id="1.10.150.130">
    <property type="match status" value="1"/>
</dbReference>
<dbReference type="InterPro" id="IPR011010">
    <property type="entry name" value="DNA_brk_join_enz"/>
</dbReference>
<keyword evidence="3" id="KW-0238">DNA-binding</keyword>
<dbReference type="EMBL" id="VSSS01000062">
    <property type="protein sequence ID" value="TYL89104.1"/>
    <property type="molecule type" value="Genomic_DNA"/>
</dbReference>
<evidence type="ECO:0000259" key="5">
    <source>
        <dbReference type="PROSITE" id="PS51898"/>
    </source>
</evidence>
<sequence length="455" mass="50812">MVADDIPGNTATARYLLGLGVGLRKGALVKKPLTALAIEHAKPRAKRYALPDVGHPGLRVLVYPSGARTFVYRFRRGEKEDAQDVTVVLGPASGPGALTLAQARDAAGDARRQRAIGADPADQKRATRRAEAARIAAEEQEARRREDTVANVLARYYADHADGLKSGQEVRRVLGRELKGWAKRRVDDIRRSDAIRVLDTVKARAPIQSKRLRAYGRHFFQWCITKELVEKNPFDGTAVVKEVPRDRVLTDDELRLVLRAIDRLEWPRRQFVHLLLLSAQRLNEVGDMEWSELDLIGEAPTWTLPGVRAKNGRAHAVPLAPIAVEILSTMDRVKDSPRVFASFSAAHAKTRVDEVMLEIAREDAVARGVDPDAVTIEPWRLHDLRRTAATTMPRLGVDVVTIERVLNHQMRGVMAVYQRHSFAQEKRHALNLWADFLANLSAARESNIVKFKVGA</sequence>
<dbReference type="Gene3D" id="3.30.160.390">
    <property type="entry name" value="Integrase, DNA-binding domain"/>
    <property type="match status" value="1"/>
</dbReference>
<dbReference type="InterPro" id="IPR025166">
    <property type="entry name" value="Integrase_DNA_bind_dom"/>
</dbReference>
<dbReference type="InterPro" id="IPR038488">
    <property type="entry name" value="Integrase_DNA-bd_sf"/>
</dbReference>
<dbReference type="InterPro" id="IPR010998">
    <property type="entry name" value="Integrase_recombinase_N"/>
</dbReference>
<evidence type="ECO:0000313" key="7">
    <source>
        <dbReference type="Proteomes" id="UP000324758"/>
    </source>
</evidence>
<keyword evidence="7" id="KW-1185">Reference proteome</keyword>
<dbReference type="CDD" id="cd00801">
    <property type="entry name" value="INT_P4_C"/>
    <property type="match status" value="1"/>
</dbReference>
<dbReference type="PANTHER" id="PTHR30629">
    <property type="entry name" value="PROPHAGE INTEGRASE"/>
    <property type="match status" value="1"/>
</dbReference>
<dbReference type="GO" id="GO:0003677">
    <property type="term" value="F:DNA binding"/>
    <property type="evidence" value="ECO:0007669"/>
    <property type="project" value="UniProtKB-KW"/>
</dbReference>
<dbReference type="Gene3D" id="1.10.443.10">
    <property type="entry name" value="Intergrase catalytic core"/>
    <property type="match status" value="1"/>
</dbReference>
<dbReference type="AlphaFoldDB" id="A0A5D3K622"/>
<evidence type="ECO:0000256" key="2">
    <source>
        <dbReference type="ARBA" id="ARBA00022908"/>
    </source>
</evidence>
<organism evidence="6 7">
    <name type="scientific">Bradyrhizobium rifense</name>
    <dbReference type="NCBI Taxonomy" id="515499"/>
    <lineage>
        <taxon>Bacteria</taxon>
        <taxon>Pseudomonadati</taxon>
        <taxon>Pseudomonadota</taxon>
        <taxon>Alphaproteobacteria</taxon>
        <taxon>Hyphomicrobiales</taxon>
        <taxon>Nitrobacteraceae</taxon>
        <taxon>Bradyrhizobium</taxon>
    </lineage>
</organism>
<protein>
    <submittedName>
        <fullName evidence="6">Tyrosine-type recombinase/integrase</fullName>
    </submittedName>
</protein>
<dbReference type="PROSITE" id="PS51898">
    <property type="entry name" value="TYR_RECOMBINASE"/>
    <property type="match status" value="1"/>
</dbReference>
<comment type="similarity">
    <text evidence="1">Belongs to the 'phage' integrase family.</text>
</comment>
<keyword evidence="2" id="KW-0229">DNA integration</keyword>
<dbReference type="Pfam" id="PF00589">
    <property type="entry name" value="Phage_integrase"/>
    <property type="match status" value="1"/>
</dbReference>
<dbReference type="PANTHER" id="PTHR30629:SF2">
    <property type="entry name" value="PROPHAGE INTEGRASE INTS-RELATED"/>
    <property type="match status" value="1"/>
</dbReference>
<comment type="caution">
    <text evidence="6">The sequence shown here is derived from an EMBL/GenBank/DDBJ whole genome shotgun (WGS) entry which is preliminary data.</text>
</comment>
<feature type="domain" description="Tyr recombinase" evidence="5">
    <location>
        <begin position="244"/>
        <end position="431"/>
    </location>
</feature>
<proteinExistence type="inferred from homology"/>
<dbReference type="InterPro" id="IPR002104">
    <property type="entry name" value="Integrase_catalytic"/>
</dbReference>
<dbReference type="OrthoDB" id="7615137at2"/>
<evidence type="ECO:0000256" key="1">
    <source>
        <dbReference type="ARBA" id="ARBA00008857"/>
    </source>
</evidence>
<accession>A0A5D3K622</accession>
<dbReference type="InterPro" id="IPR013762">
    <property type="entry name" value="Integrase-like_cat_sf"/>
</dbReference>
<dbReference type="Proteomes" id="UP000324758">
    <property type="component" value="Unassembled WGS sequence"/>
</dbReference>
<evidence type="ECO:0000256" key="3">
    <source>
        <dbReference type="ARBA" id="ARBA00023125"/>
    </source>
</evidence>
<dbReference type="GO" id="GO:0006310">
    <property type="term" value="P:DNA recombination"/>
    <property type="evidence" value="ECO:0007669"/>
    <property type="project" value="UniProtKB-KW"/>
</dbReference>
<dbReference type="InterPro" id="IPR050808">
    <property type="entry name" value="Phage_Integrase"/>
</dbReference>
<keyword evidence="4" id="KW-0233">DNA recombination</keyword>
<gene>
    <name evidence="6" type="ORF">FXB40_36505</name>
</gene>
<dbReference type="Pfam" id="PF13356">
    <property type="entry name" value="Arm-DNA-bind_3"/>
    <property type="match status" value="1"/>
</dbReference>